<dbReference type="GO" id="GO:0004061">
    <property type="term" value="F:arylformamidase activity"/>
    <property type="evidence" value="ECO:0007669"/>
    <property type="project" value="UniProtKB-UniRule"/>
</dbReference>
<dbReference type="InterPro" id="IPR029058">
    <property type="entry name" value="AB_hydrolase_fold"/>
</dbReference>
<accession>A0A3A2ZPT4</accession>
<dbReference type="Gene3D" id="3.40.50.1820">
    <property type="entry name" value="alpha/beta hydrolase"/>
    <property type="match status" value="1"/>
</dbReference>
<comment type="pathway">
    <text evidence="3">Amino-acid degradation; L-tryptophan degradation via kynurenine pathway; L-kynurenine from L-tryptophan: step 2/2.</text>
</comment>
<comment type="catalytic activity">
    <reaction evidence="3">
        <text>N-formyl-L-kynurenine + H2O = L-kynurenine + formate + H(+)</text>
        <dbReference type="Rhea" id="RHEA:13009"/>
        <dbReference type="ChEBI" id="CHEBI:15377"/>
        <dbReference type="ChEBI" id="CHEBI:15378"/>
        <dbReference type="ChEBI" id="CHEBI:15740"/>
        <dbReference type="ChEBI" id="CHEBI:57959"/>
        <dbReference type="ChEBI" id="CHEBI:58629"/>
        <dbReference type="EC" id="3.5.1.9"/>
    </reaction>
</comment>
<dbReference type="PANTHER" id="PTHR48081">
    <property type="entry name" value="AB HYDROLASE SUPERFAMILY PROTEIN C4A8.06C"/>
    <property type="match status" value="1"/>
</dbReference>
<dbReference type="HAMAP" id="MF_03014">
    <property type="entry name" value="KFase"/>
    <property type="match status" value="1"/>
</dbReference>
<dbReference type="AlphaFoldDB" id="A0A3A2ZPT4"/>
<dbReference type="InterPro" id="IPR050300">
    <property type="entry name" value="GDXG_lipolytic_enzyme"/>
</dbReference>
<dbReference type="EC" id="3.5.1.9" evidence="3"/>
<feature type="active site" evidence="3">
    <location>
        <position position="242"/>
    </location>
</feature>
<organism evidence="4 5">
    <name type="scientific">Aspergillus sclerotialis</name>
    <dbReference type="NCBI Taxonomy" id="2070753"/>
    <lineage>
        <taxon>Eukaryota</taxon>
        <taxon>Fungi</taxon>
        <taxon>Dikarya</taxon>
        <taxon>Ascomycota</taxon>
        <taxon>Pezizomycotina</taxon>
        <taxon>Eurotiomycetes</taxon>
        <taxon>Eurotiomycetidae</taxon>
        <taxon>Eurotiales</taxon>
        <taxon>Aspergillaceae</taxon>
        <taxon>Aspergillus</taxon>
        <taxon>Aspergillus subgen. Polypaecilum</taxon>
    </lineage>
</organism>
<keyword evidence="1 3" id="KW-0378">Hydrolase</keyword>
<dbReference type="STRING" id="2070753.A0A3A2ZPT4"/>
<dbReference type="OrthoDB" id="420264at2759"/>
<comment type="subunit">
    <text evidence="3">Homodimer.</text>
</comment>
<dbReference type="UniPathway" id="UPA00333">
    <property type="reaction ID" value="UER00454"/>
</dbReference>
<dbReference type="InterPro" id="IPR027519">
    <property type="entry name" value="KFase_ver/fungi-typ"/>
</dbReference>
<evidence type="ECO:0000313" key="5">
    <source>
        <dbReference type="Proteomes" id="UP000266188"/>
    </source>
</evidence>
<sequence length="310" mass="34209">MSDTSTISEETLRYGDHSLQTISVTTLSHDHNAGYWVIFIHGGAWRDPRQPSSTFDTTQSILLSSPPYPASVLRHIAAFASIDYRLSPHPDFPQDPATVNPKDYRNAKHPDHIHDVEAALALLQSKYGFGERYILVGHSCGATMSFQTVMGSLGGGFQSESALSSPLPRPTAILGVAGIYDLRLLRDTYRDMPEWQEFIEGAFGSNEALWDSVSPARLEGANGVESGWKAGRLVVLAHSPEDGLVDASQGEAMRWALTRWERNQVDGRNRRVVMLPVKGQHDDPWEKGEELARAITVTVQELQKMGLVSS</sequence>
<comment type="function">
    <text evidence="3">Catalyzes the hydrolysis of N-formyl-L-kynurenine to L-kynurenine, the second step in the kynurenine pathway of tryptophan degradation. Kynurenine may be further oxidized to nicotinic acid, NAD(H) and NADP(H). Required for elimination of toxic metabolites.</text>
</comment>
<dbReference type="GO" id="GO:0019441">
    <property type="term" value="P:L-tryptophan catabolic process to kynurenine"/>
    <property type="evidence" value="ECO:0007669"/>
    <property type="project" value="UniProtKB-UniRule"/>
</dbReference>
<comment type="similarity">
    <text evidence="3">Belongs to the kynurenine formamidase family.</text>
</comment>
<feature type="active site" description="Nucleophile" evidence="3">
    <location>
        <position position="139"/>
    </location>
</feature>
<keyword evidence="2 3" id="KW-0823">Tryptophan catabolism</keyword>
<comment type="domain">
    <text evidence="3">The main chain amide nitrogen atoms of the second glycine and its adjacent residue in the HGGXW motif define the oxyanion hole, and stabilize the oxyanion that forms during the nucleophilic attack by the catalytic serine during substrate cleavage.</text>
</comment>
<gene>
    <name evidence="4" type="ORF">PHISCL_03372</name>
</gene>
<dbReference type="SUPFAM" id="SSF53474">
    <property type="entry name" value="alpha/beta-Hydrolases"/>
    <property type="match status" value="1"/>
</dbReference>
<name>A0A3A2ZPT4_9EURO</name>
<evidence type="ECO:0000256" key="2">
    <source>
        <dbReference type="ARBA" id="ARBA00023079"/>
    </source>
</evidence>
<evidence type="ECO:0000256" key="1">
    <source>
        <dbReference type="ARBA" id="ARBA00022801"/>
    </source>
</evidence>
<reference evidence="5" key="1">
    <citation type="submission" date="2017-02" db="EMBL/GenBank/DDBJ databases">
        <authorList>
            <person name="Tafer H."/>
            <person name="Lopandic K."/>
        </authorList>
    </citation>
    <scope>NUCLEOTIDE SEQUENCE [LARGE SCALE GENOMIC DNA]</scope>
    <source>
        <strain evidence="5">CBS 366.77</strain>
    </source>
</reference>
<evidence type="ECO:0000256" key="3">
    <source>
        <dbReference type="HAMAP-Rule" id="MF_03014"/>
    </source>
</evidence>
<dbReference type="PANTHER" id="PTHR48081:SF33">
    <property type="entry name" value="KYNURENINE FORMAMIDASE"/>
    <property type="match status" value="1"/>
</dbReference>
<dbReference type="EMBL" id="MVGC01000087">
    <property type="protein sequence ID" value="RJE24263.1"/>
    <property type="molecule type" value="Genomic_DNA"/>
</dbReference>
<feature type="active site" evidence="3">
    <location>
        <position position="281"/>
    </location>
</feature>
<evidence type="ECO:0000313" key="4">
    <source>
        <dbReference type="EMBL" id="RJE24263.1"/>
    </source>
</evidence>
<dbReference type="Proteomes" id="UP000266188">
    <property type="component" value="Unassembled WGS sequence"/>
</dbReference>
<protein>
    <recommendedName>
        <fullName evidence="3">Kynurenine formamidase</fullName>
        <shortName evidence="3">KFA</shortName>
        <shortName evidence="3">KFase</shortName>
        <ecNumber evidence="3">3.5.1.9</ecNumber>
    </recommendedName>
    <alternativeName>
        <fullName evidence="3">Arylformamidase</fullName>
    </alternativeName>
    <alternativeName>
        <fullName evidence="3">N-formylkynurenine formamidase</fullName>
        <shortName evidence="3">FKF</shortName>
    </alternativeName>
</protein>
<proteinExistence type="inferred from homology"/>
<comment type="caution">
    <text evidence="4">The sequence shown here is derived from an EMBL/GenBank/DDBJ whole genome shotgun (WGS) entry which is preliminary data.</text>
</comment>
<keyword evidence="5" id="KW-1185">Reference proteome</keyword>
<feature type="short sequence motif" description="HGGXW" evidence="3">
    <location>
        <begin position="41"/>
        <end position="45"/>
    </location>
</feature>
<dbReference type="GO" id="GO:0034354">
    <property type="term" value="P:'de novo' NAD+ biosynthetic process from L-tryptophan"/>
    <property type="evidence" value="ECO:0007669"/>
    <property type="project" value="UniProtKB-UniRule"/>
</dbReference>